<dbReference type="FunFam" id="3.50.30.20:FF:000001">
    <property type="entry name" value="Carbamoyl-phosphate synthase small chain"/>
    <property type="match status" value="1"/>
</dbReference>
<gene>
    <name evidence="11 13" type="primary">carA</name>
    <name evidence="13" type="ORF">ENP13_05675</name>
</gene>
<feature type="binding site" evidence="11">
    <location>
        <position position="229"/>
    </location>
    <ligand>
        <name>L-glutamine</name>
        <dbReference type="ChEBI" id="CHEBI:58359"/>
    </ligand>
</feature>
<feature type="binding site" evidence="11">
    <location>
        <position position="261"/>
    </location>
    <ligand>
        <name>L-glutamine</name>
        <dbReference type="ChEBI" id="CHEBI:58359"/>
    </ligand>
</feature>
<dbReference type="GO" id="GO:0006207">
    <property type="term" value="P:'de novo' pyrimidine nucleobase biosynthetic process"/>
    <property type="evidence" value="ECO:0007669"/>
    <property type="project" value="InterPro"/>
</dbReference>
<dbReference type="UniPathway" id="UPA00068">
    <property type="reaction ID" value="UER00171"/>
</dbReference>
<dbReference type="EC" id="6.3.5.5" evidence="11"/>
<dbReference type="Pfam" id="PF00988">
    <property type="entry name" value="CPSase_sm_chain"/>
    <property type="match status" value="1"/>
</dbReference>
<dbReference type="SUPFAM" id="SSF52021">
    <property type="entry name" value="Carbamoyl phosphate synthetase, small subunit N-terminal domain"/>
    <property type="match status" value="1"/>
</dbReference>
<comment type="function">
    <text evidence="11">Small subunit of the glutamine-dependent carbamoyl phosphate synthetase (CPSase). CPSase catalyzes the formation of carbamoyl phosphate from the ammonia moiety of glutamine, carbonate, and phosphate donated by ATP, constituting the first step of 2 biosynthetic pathways, one leading to arginine and/or urea and the other to pyrimidine nucleotides. The small subunit (glutamine amidotransferase) binds and cleaves glutamine to supply the large subunit with the substrate ammonia.</text>
</comment>
<dbReference type="GO" id="GO:0005524">
    <property type="term" value="F:ATP binding"/>
    <property type="evidence" value="ECO:0007669"/>
    <property type="project" value="UniProtKB-UniRule"/>
</dbReference>
<dbReference type="NCBIfam" id="TIGR01368">
    <property type="entry name" value="CPSaseIIsmall"/>
    <property type="match status" value="1"/>
</dbReference>
<dbReference type="HAMAP" id="MF_01209">
    <property type="entry name" value="CPSase_S_chain"/>
    <property type="match status" value="1"/>
</dbReference>
<feature type="active site" evidence="11">
    <location>
        <position position="345"/>
    </location>
</feature>
<dbReference type="NCBIfam" id="NF009475">
    <property type="entry name" value="PRK12838.1"/>
    <property type="match status" value="1"/>
</dbReference>
<evidence type="ECO:0000256" key="11">
    <source>
        <dbReference type="HAMAP-Rule" id="MF_01209"/>
    </source>
</evidence>
<keyword evidence="4 11" id="KW-0436">Ligase</keyword>
<keyword evidence="8 11" id="KW-0665">Pyrimidine biosynthesis</keyword>
<dbReference type="GO" id="GO:0006541">
    <property type="term" value="P:glutamine metabolic process"/>
    <property type="evidence" value="ECO:0007669"/>
    <property type="project" value="InterPro"/>
</dbReference>
<evidence type="ECO:0000259" key="12">
    <source>
        <dbReference type="SMART" id="SM01097"/>
    </source>
</evidence>
<feature type="binding site" evidence="11">
    <location>
        <position position="299"/>
    </location>
    <ligand>
        <name>L-glutamine</name>
        <dbReference type="ChEBI" id="CHEBI:58359"/>
    </ligand>
</feature>
<dbReference type="SUPFAM" id="SSF52317">
    <property type="entry name" value="Class I glutamine amidotransferase-like"/>
    <property type="match status" value="1"/>
</dbReference>
<dbReference type="GO" id="GO:0044205">
    <property type="term" value="P:'de novo' UMP biosynthetic process"/>
    <property type="evidence" value="ECO:0007669"/>
    <property type="project" value="UniProtKB-UniRule"/>
</dbReference>
<dbReference type="PRINTS" id="PR00097">
    <property type="entry name" value="ANTSNTHASEII"/>
</dbReference>
<dbReference type="InterPro" id="IPR036480">
    <property type="entry name" value="CarbP_synth_ssu_N_sf"/>
</dbReference>
<dbReference type="PANTHER" id="PTHR43418:SF7">
    <property type="entry name" value="CARBAMOYL-PHOSPHATE SYNTHASE SMALL CHAIN"/>
    <property type="match status" value="1"/>
</dbReference>
<dbReference type="GO" id="GO:0004088">
    <property type="term" value="F:carbamoyl-phosphate synthase (glutamine-hydrolyzing) activity"/>
    <property type="evidence" value="ECO:0007669"/>
    <property type="project" value="UniProtKB-UniRule"/>
</dbReference>
<evidence type="ECO:0000256" key="1">
    <source>
        <dbReference type="ARBA" id="ARBA00004812"/>
    </source>
</evidence>
<evidence type="ECO:0000256" key="9">
    <source>
        <dbReference type="ARBA" id="ARBA00048816"/>
    </source>
</evidence>
<feature type="binding site" evidence="11">
    <location>
        <position position="302"/>
    </location>
    <ligand>
        <name>L-glutamine</name>
        <dbReference type="ChEBI" id="CHEBI:58359"/>
    </ligand>
</feature>
<comment type="catalytic activity">
    <reaction evidence="9 11">
        <text>hydrogencarbonate + L-glutamine + 2 ATP + H2O = carbamoyl phosphate + L-glutamate + 2 ADP + phosphate + 2 H(+)</text>
        <dbReference type="Rhea" id="RHEA:18633"/>
        <dbReference type="ChEBI" id="CHEBI:15377"/>
        <dbReference type="ChEBI" id="CHEBI:15378"/>
        <dbReference type="ChEBI" id="CHEBI:17544"/>
        <dbReference type="ChEBI" id="CHEBI:29985"/>
        <dbReference type="ChEBI" id="CHEBI:30616"/>
        <dbReference type="ChEBI" id="CHEBI:43474"/>
        <dbReference type="ChEBI" id="CHEBI:58228"/>
        <dbReference type="ChEBI" id="CHEBI:58359"/>
        <dbReference type="ChEBI" id="CHEBI:456216"/>
        <dbReference type="EC" id="6.3.5.5"/>
    </reaction>
</comment>
<dbReference type="CDD" id="cd01744">
    <property type="entry name" value="GATase1_CPSase"/>
    <property type="match status" value="1"/>
</dbReference>
<comment type="caution">
    <text evidence="13">The sequence shown here is derived from an EMBL/GenBank/DDBJ whole genome shotgun (WGS) entry which is preliminary data.</text>
</comment>
<name>A0A7C3AQU3_9BACT</name>
<feature type="active site" evidence="11">
    <location>
        <position position="343"/>
    </location>
</feature>
<evidence type="ECO:0000256" key="2">
    <source>
        <dbReference type="ARBA" id="ARBA00005077"/>
    </source>
</evidence>
<keyword evidence="11" id="KW-0028">Amino-acid biosynthesis</keyword>
<organism evidence="13">
    <name type="scientific">Thermorudis sp</name>
    <dbReference type="NCBI Taxonomy" id="1969470"/>
    <lineage>
        <taxon>Bacteria</taxon>
        <taxon>Pseudomonadati</taxon>
        <taxon>Thermomicrobiota</taxon>
        <taxon>Thermomicrobia</taxon>
        <taxon>Thermomicrobia incertae sedis</taxon>
        <taxon>Thermorudis</taxon>
    </lineage>
</organism>
<dbReference type="GO" id="GO:0006526">
    <property type="term" value="P:L-arginine biosynthetic process"/>
    <property type="evidence" value="ECO:0007669"/>
    <property type="project" value="UniProtKB-UniRule"/>
</dbReference>
<protein>
    <recommendedName>
        <fullName evidence="11">Carbamoyl phosphate synthase small chain</fullName>
        <ecNumber evidence="11">6.3.5.5</ecNumber>
    </recommendedName>
    <alternativeName>
        <fullName evidence="11">Carbamoyl phosphate synthetase glutamine chain</fullName>
    </alternativeName>
</protein>
<feature type="binding site" evidence="11">
    <location>
        <position position="301"/>
    </location>
    <ligand>
        <name>L-glutamine</name>
        <dbReference type="ChEBI" id="CHEBI:58359"/>
    </ligand>
</feature>
<feature type="region of interest" description="CPSase" evidence="11">
    <location>
        <begin position="1"/>
        <end position="180"/>
    </location>
</feature>
<dbReference type="Pfam" id="PF00117">
    <property type="entry name" value="GATase"/>
    <property type="match status" value="1"/>
</dbReference>
<feature type="binding site" evidence="11">
    <location>
        <position position="231"/>
    </location>
    <ligand>
        <name>L-glutamine</name>
        <dbReference type="ChEBI" id="CHEBI:58359"/>
    </ligand>
</feature>
<dbReference type="UniPathway" id="UPA00070">
    <property type="reaction ID" value="UER00115"/>
</dbReference>
<feature type="active site" description="Nucleophile" evidence="11">
    <location>
        <position position="257"/>
    </location>
</feature>
<evidence type="ECO:0000256" key="5">
    <source>
        <dbReference type="ARBA" id="ARBA00022741"/>
    </source>
</evidence>
<keyword evidence="7 11" id="KW-0315">Glutamine amidotransferase</keyword>
<dbReference type="PROSITE" id="PS51273">
    <property type="entry name" value="GATASE_TYPE_1"/>
    <property type="match status" value="1"/>
</dbReference>
<evidence type="ECO:0000256" key="3">
    <source>
        <dbReference type="ARBA" id="ARBA00007800"/>
    </source>
</evidence>
<evidence type="ECO:0000256" key="4">
    <source>
        <dbReference type="ARBA" id="ARBA00022598"/>
    </source>
</evidence>
<comment type="similarity">
    <text evidence="3 11">Belongs to the CarA family.</text>
</comment>
<dbReference type="PRINTS" id="PR00096">
    <property type="entry name" value="GATASE"/>
</dbReference>
<reference evidence="13" key="1">
    <citation type="journal article" date="2020" name="mSystems">
        <title>Genome- and Community-Level Interaction Insights into Carbon Utilization and Element Cycling Functions of Hydrothermarchaeota in Hydrothermal Sediment.</title>
        <authorList>
            <person name="Zhou Z."/>
            <person name="Liu Y."/>
            <person name="Xu W."/>
            <person name="Pan J."/>
            <person name="Luo Z.H."/>
            <person name="Li M."/>
        </authorList>
    </citation>
    <scope>NUCLEOTIDE SEQUENCE [LARGE SCALE GENOMIC DNA]</scope>
    <source>
        <strain evidence="13">SpSt-192</strain>
    </source>
</reference>
<dbReference type="InterPro" id="IPR017926">
    <property type="entry name" value="GATASE"/>
</dbReference>
<dbReference type="Gene3D" id="3.50.30.20">
    <property type="entry name" value="Carbamoyl-phosphate synthase small subunit, N-terminal domain"/>
    <property type="match status" value="1"/>
</dbReference>
<evidence type="ECO:0000256" key="6">
    <source>
        <dbReference type="ARBA" id="ARBA00022840"/>
    </source>
</evidence>
<keyword evidence="5 11" id="KW-0547">Nucleotide-binding</keyword>
<feature type="binding site" evidence="11">
    <location>
        <position position="51"/>
    </location>
    <ligand>
        <name>L-glutamine</name>
        <dbReference type="ChEBI" id="CHEBI:58359"/>
    </ligand>
</feature>
<evidence type="ECO:0000313" key="13">
    <source>
        <dbReference type="EMBL" id="HEX70715.1"/>
    </source>
</evidence>
<feature type="domain" description="Carbamoyl-phosphate synthase small subunit N-terminal" evidence="12">
    <location>
        <begin position="7"/>
        <end position="137"/>
    </location>
</feature>
<keyword evidence="6 11" id="KW-0067">ATP-binding</keyword>
<dbReference type="InterPro" id="IPR035686">
    <property type="entry name" value="CPSase_GATase1"/>
</dbReference>
<dbReference type="SMART" id="SM01097">
    <property type="entry name" value="CPSase_sm_chain"/>
    <property type="match status" value="1"/>
</dbReference>
<comment type="pathway">
    <text evidence="1 11">Pyrimidine metabolism; UMP biosynthesis via de novo pathway; (S)-dihydroorotate from bicarbonate: step 1/3.</text>
</comment>
<dbReference type="InterPro" id="IPR002474">
    <property type="entry name" value="CarbamoylP_synth_ssu_N"/>
</dbReference>
<sequence>MSMRTQLPGALVLEDGRIFPGVPFGAETDAEGEAVFTTVMTGYQEVATDPSFYGQIVCMTYPLIGNYGVCPEDDQSRRPWIAGMVVREYCDEPSHWRSTGTLGEYLARHGIPALHSVDTRALTRHLRNRGVMRAVLVSNRAGRSDDELRELAGKAWTPNTADVVPAVAGDFRALGPEDAPHVVLIDLGVKEHIIESLLRREVRVTVVPYGTTAKAILALGPDGVVTSPGPGDPVNAAAAVFTVRDLARSGLPFFGICLGHQLLALAAGARTSKLKFGHRGGNHPVKDLLSGQVHMTSQNHGYQVDAESLPVDQGWQIWMVNVNDGTVEGLRHRSLPVMSVQYHPEGSPGPQDNQYLFDEFLALVKERWERRRRDANLSLATQATAGGSE</sequence>
<dbReference type="PRINTS" id="PR00099">
    <property type="entry name" value="CPSGATASE"/>
</dbReference>
<dbReference type="EMBL" id="DSID01000428">
    <property type="protein sequence ID" value="HEX70715.1"/>
    <property type="molecule type" value="Genomic_DNA"/>
</dbReference>
<keyword evidence="11" id="KW-0055">Arginine biosynthesis</keyword>
<dbReference type="InterPro" id="IPR006274">
    <property type="entry name" value="CarbamoylP_synth_ssu"/>
</dbReference>
<dbReference type="AlphaFoldDB" id="A0A7C3AQU3"/>
<comment type="catalytic activity">
    <reaction evidence="10 11">
        <text>L-glutamine + H2O = L-glutamate + NH4(+)</text>
        <dbReference type="Rhea" id="RHEA:15889"/>
        <dbReference type="ChEBI" id="CHEBI:15377"/>
        <dbReference type="ChEBI" id="CHEBI:28938"/>
        <dbReference type="ChEBI" id="CHEBI:29985"/>
        <dbReference type="ChEBI" id="CHEBI:58359"/>
    </reaction>
</comment>
<feature type="binding site" evidence="11">
    <location>
        <position position="258"/>
    </location>
    <ligand>
        <name>L-glutamine</name>
        <dbReference type="ChEBI" id="CHEBI:58359"/>
    </ligand>
</feature>
<evidence type="ECO:0000256" key="10">
    <source>
        <dbReference type="ARBA" id="ARBA00049285"/>
    </source>
</evidence>
<evidence type="ECO:0000256" key="8">
    <source>
        <dbReference type="ARBA" id="ARBA00022975"/>
    </source>
</evidence>
<comment type="pathway">
    <text evidence="2 11">Amino-acid biosynthesis; L-arginine biosynthesis; carbamoyl phosphate from bicarbonate: step 1/1.</text>
</comment>
<dbReference type="PANTHER" id="PTHR43418">
    <property type="entry name" value="MULTIFUNCTIONAL TRYPTOPHAN BIOSYNTHESIS PROTEIN-RELATED"/>
    <property type="match status" value="1"/>
</dbReference>
<dbReference type="InterPro" id="IPR029062">
    <property type="entry name" value="Class_I_gatase-like"/>
</dbReference>
<accession>A0A7C3AQU3</accession>
<dbReference type="InterPro" id="IPR050472">
    <property type="entry name" value="Anth_synth/Amidotransfase"/>
</dbReference>
<proteinExistence type="inferred from homology"/>
<evidence type="ECO:0000256" key="7">
    <source>
        <dbReference type="ARBA" id="ARBA00022962"/>
    </source>
</evidence>
<dbReference type="Gene3D" id="3.40.50.880">
    <property type="match status" value="1"/>
</dbReference>
<comment type="subunit">
    <text evidence="11">Composed of two chains; the small (or glutamine) chain promotes the hydrolysis of glutamine to ammonia, which is used by the large (or ammonia) chain to synthesize carbamoyl phosphate. Tetramer of heterodimers (alpha,beta)4.</text>
</comment>